<feature type="compositionally biased region" description="Polar residues" evidence="1">
    <location>
        <begin position="227"/>
        <end position="238"/>
    </location>
</feature>
<sequence>MASLSESESFLQAVVAAAAATAAQIAQLTANKTVDQCSSQAGTSELPTPSLDEPPLEQELKELEELKELQDLQELKELQEHLNCGSNCPIKLRSRNYTDIVGRRPIHTPKSKATSMAINKTPKSTRARRSVKTPKSSKKLKNSLKIGYRGGTPKKASPPSMSKKKLLIAMKSRPVTQRRALYTRKSPKLATKRKADDPGPDGASPSKRMRCEKKKTRLNEKRKKCDSSLSDDNQQETPQIIDRLSVEKSSSSPDPTCSVPELPTPRRKTFRQAKPESQYEADSTSNIMDLSQTLMISEIQDADDSNQVTLTYERGQQVDLLTRAAALHKVQDNF</sequence>
<accession>A0ABM1NP16</accession>
<proteinExistence type="predicted"/>
<feature type="compositionally biased region" description="Basic residues" evidence="1">
    <location>
        <begin position="123"/>
        <end position="142"/>
    </location>
</feature>
<evidence type="ECO:0000313" key="2">
    <source>
        <dbReference type="Proteomes" id="UP000694904"/>
    </source>
</evidence>
<gene>
    <name evidence="3" type="primary">LOC108609492</name>
</gene>
<feature type="compositionally biased region" description="Polar residues" evidence="1">
    <location>
        <begin position="111"/>
        <end position="122"/>
    </location>
</feature>
<dbReference type="GeneID" id="108609492"/>
<reference evidence="3" key="3">
    <citation type="submission" date="2025-08" db="UniProtKB">
        <authorList>
            <consortium name="RefSeq"/>
        </authorList>
    </citation>
    <scope>IDENTIFICATION</scope>
    <source>
        <tissue evidence="3">Whole organism</tissue>
    </source>
</reference>
<feature type="compositionally biased region" description="Basic residues" evidence="1">
    <location>
        <begin position="181"/>
        <end position="192"/>
    </location>
</feature>
<feature type="region of interest" description="Disordered" evidence="1">
    <location>
        <begin position="102"/>
        <end position="283"/>
    </location>
</feature>
<feature type="region of interest" description="Disordered" evidence="1">
    <location>
        <begin position="33"/>
        <end position="54"/>
    </location>
</feature>
<reference evidence="2" key="2">
    <citation type="journal article" date="2016" name="G3 (Bethesda)">
        <title>Genome Evolution in Three Species of Cactophilic Drosophila.</title>
        <authorList>
            <person name="Sanchez-Flores A."/>
            <person name="Penazola F."/>
            <person name="Carpinteyro-Ponce J."/>
            <person name="Nazario-Yepiz N."/>
            <person name="Abreu-Goodger C."/>
            <person name="Machado C.A."/>
            <person name="Markow T.A."/>
        </authorList>
    </citation>
    <scope>NUCLEOTIDE SEQUENCE [LARGE SCALE GENOMIC DNA]</scope>
</reference>
<evidence type="ECO:0000313" key="3">
    <source>
        <dbReference type="RefSeq" id="XP_017856702.1"/>
    </source>
</evidence>
<feature type="compositionally biased region" description="Basic residues" evidence="1">
    <location>
        <begin position="207"/>
        <end position="216"/>
    </location>
</feature>
<organism evidence="2 3">
    <name type="scientific">Drosophila arizonae</name>
    <name type="common">Fruit fly</name>
    <dbReference type="NCBI Taxonomy" id="7263"/>
    <lineage>
        <taxon>Eukaryota</taxon>
        <taxon>Metazoa</taxon>
        <taxon>Ecdysozoa</taxon>
        <taxon>Arthropoda</taxon>
        <taxon>Hexapoda</taxon>
        <taxon>Insecta</taxon>
        <taxon>Pterygota</taxon>
        <taxon>Neoptera</taxon>
        <taxon>Endopterygota</taxon>
        <taxon>Diptera</taxon>
        <taxon>Brachycera</taxon>
        <taxon>Muscomorpha</taxon>
        <taxon>Ephydroidea</taxon>
        <taxon>Drosophilidae</taxon>
        <taxon>Drosophila</taxon>
    </lineage>
</organism>
<keyword evidence="2" id="KW-1185">Reference proteome</keyword>
<dbReference type="RefSeq" id="XP_017856702.1">
    <property type="nucleotide sequence ID" value="XM_018001213.1"/>
</dbReference>
<protein>
    <submittedName>
        <fullName evidence="3">Uncharacterized protein LOC108609492</fullName>
    </submittedName>
</protein>
<name>A0ABM1NP16_DROAR</name>
<reference evidence="2" key="1">
    <citation type="journal article" date="1997" name="Nucleic Acids Res.">
        <title>tRNAscan-SE: a program for improved detection of transfer RNA genes in genomic sequence.</title>
        <authorList>
            <person name="Lowe T.M."/>
            <person name="Eddy S.R."/>
        </authorList>
    </citation>
    <scope>NUCLEOTIDE SEQUENCE [LARGE SCALE GENOMIC DNA]</scope>
</reference>
<dbReference type="Proteomes" id="UP000694904">
    <property type="component" value="Chromosome 3"/>
</dbReference>
<evidence type="ECO:0000256" key="1">
    <source>
        <dbReference type="SAM" id="MobiDB-lite"/>
    </source>
</evidence>
<feature type="compositionally biased region" description="Basic and acidic residues" evidence="1">
    <location>
        <begin position="217"/>
        <end position="226"/>
    </location>
</feature>
<feature type="compositionally biased region" description="Polar residues" evidence="1">
    <location>
        <begin position="33"/>
        <end position="47"/>
    </location>
</feature>